<comment type="similarity">
    <text evidence="1">Belongs to the peptidase C78 family.</text>
</comment>
<evidence type="ECO:0000256" key="3">
    <source>
        <dbReference type="PROSITE-ProRule" id="PRU00042"/>
    </source>
</evidence>
<dbReference type="Proteomes" id="UP000549394">
    <property type="component" value="Unassembled WGS sequence"/>
</dbReference>
<feature type="compositionally biased region" description="Basic and acidic residues" evidence="4">
    <location>
        <begin position="102"/>
        <end position="122"/>
    </location>
</feature>
<keyword evidence="7" id="KW-1185">Reference proteome</keyword>
<feature type="domain" description="C2H2-type" evidence="5">
    <location>
        <begin position="68"/>
        <end position="95"/>
    </location>
</feature>
<dbReference type="GO" id="GO:0071567">
    <property type="term" value="F:deUFMylase activity"/>
    <property type="evidence" value="ECO:0007669"/>
    <property type="project" value="UniProtKB-ARBA"/>
</dbReference>
<evidence type="ECO:0000256" key="4">
    <source>
        <dbReference type="SAM" id="MobiDB-lite"/>
    </source>
</evidence>
<feature type="region of interest" description="Disordered" evidence="4">
    <location>
        <begin position="90"/>
        <end position="145"/>
    </location>
</feature>
<dbReference type="Gene3D" id="3.90.70.130">
    <property type="match status" value="1"/>
</dbReference>
<proteinExistence type="inferred from homology"/>
<keyword evidence="3" id="KW-0479">Metal-binding</keyword>
<name>A0A7I8VXX5_9ANNE</name>
<evidence type="ECO:0000259" key="5">
    <source>
        <dbReference type="PROSITE" id="PS50157"/>
    </source>
</evidence>
<evidence type="ECO:0000313" key="7">
    <source>
        <dbReference type="Proteomes" id="UP000549394"/>
    </source>
</evidence>
<dbReference type="PROSITE" id="PS50157">
    <property type="entry name" value="ZINC_FINGER_C2H2_2"/>
    <property type="match status" value="1"/>
</dbReference>
<comment type="caution">
    <text evidence="6">The sequence shown here is derived from an EMBL/GenBank/DDBJ whole genome shotgun (WGS) entry which is preliminary data.</text>
</comment>
<keyword evidence="3" id="KW-0863">Zinc-finger</keyword>
<dbReference type="EMBL" id="CAJFCJ010000014">
    <property type="protein sequence ID" value="CAD5121215.1"/>
    <property type="molecule type" value="Genomic_DNA"/>
</dbReference>
<keyword evidence="3" id="KW-0862">Zinc</keyword>
<dbReference type="Pfam" id="PF07910">
    <property type="entry name" value="Peptidase_C78"/>
    <property type="match status" value="1"/>
</dbReference>
<protein>
    <recommendedName>
        <fullName evidence="5">C2H2-type domain-containing protein</fullName>
    </recommendedName>
</protein>
<dbReference type="PANTHER" id="PTHR48153">
    <property type="entry name" value="UFM1-SPECIFIC PROTEASE 2"/>
    <property type="match status" value="1"/>
</dbReference>
<keyword evidence="2" id="KW-0378">Hydrolase</keyword>
<gene>
    <name evidence="6" type="ORF">DGYR_LOCUS9199</name>
</gene>
<dbReference type="SMART" id="SM00355">
    <property type="entry name" value="ZnF_C2H2"/>
    <property type="match status" value="3"/>
</dbReference>
<dbReference type="InterPro" id="IPR013087">
    <property type="entry name" value="Znf_C2H2_type"/>
</dbReference>
<dbReference type="GO" id="GO:0008270">
    <property type="term" value="F:zinc ion binding"/>
    <property type="evidence" value="ECO:0007669"/>
    <property type="project" value="UniProtKB-KW"/>
</dbReference>
<dbReference type="Gene3D" id="3.30.160.60">
    <property type="entry name" value="Classic Zinc Finger"/>
    <property type="match status" value="1"/>
</dbReference>
<reference evidence="6 7" key="1">
    <citation type="submission" date="2020-08" db="EMBL/GenBank/DDBJ databases">
        <authorList>
            <person name="Hejnol A."/>
        </authorList>
    </citation>
    <scope>NUCLEOTIDE SEQUENCE [LARGE SCALE GENOMIC DNA]</scope>
</reference>
<dbReference type="OrthoDB" id="288987at2759"/>
<dbReference type="AlphaFoldDB" id="A0A7I8VXX5"/>
<evidence type="ECO:0000256" key="1">
    <source>
        <dbReference type="ARBA" id="ARBA00008552"/>
    </source>
</evidence>
<dbReference type="InterPro" id="IPR012462">
    <property type="entry name" value="UFSP1/2_DUB_cat"/>
</dbReference>
<evidence type="ECO:0000313" key="6">
    <source>
        <dbReference type="EMBL" id="CAD5121215.1"/>
    </source>
</evidence>
<sequence>MAEKAVFDCPMCDFRANSAFELDEHFSKVHDENAARVCIVCGLSFMNKKDLEFHTNAHFENDQAGAGKYCPICNKNLRNHEDLDSHVNNHFDETESESSIEIYKEPDDRDRGVGVAHVEFKKNSKQPSTSHSQEVASTSSGQSQSTLFDKESGKIYSNILNILREYLTAIKSDFKLCSSCYLFTNGPFDRGWSCGYRNLQMLLSSMMNSREFSNCEIFSNQFLQELTPIRKIQTLIERAWSLGFDTRGAQQLSHKLVNTKKWIGATEVVALLSSFRIQCTLIDVHCKSKTTGTHSHIFDWVQNYFNSPDAKFPLYLQHQGHSRTIVGIEHGQNGLNLLIFDPSCSKELCGRYCRGECNESITWKLFRRSLKTFFKEQYQIVAVKGIIKTEAEYERSKVLNSTLLPA</sequence>
<organism evidence="6 7">
    <name type="scientific">Dimorphilus gyrociliatus</name>
    <dbReference type="NCBI Taxonomy" id="2664684"/>
    <lineage>
        <taxon>Eukaryota</taxon>
        <taxon>Metazoa</taxon>
        <taxon>Spiralia</taxon>
        <taxon>Lophotrochozoa</taxon>
        <taxon>Annelida</taxon>
        <taxon>Polychaeta</taxon>
        <taxon>Polychaeta incertae sedis</taxon>
        <taxon>Dinophilidae</taxon>
        <taxon>Dimorphilus</taxon>
    </lineage>
</organism>
<feature type="compositionally biased region" description="Polar residues" evidence="4">
    <location>
        <begin position="125"/>
        <end position="145"/>
    </location>
</feature>
<dbReference type="PANTHER" id="PTHR48153:SF4">
    <property type="entry name" value="UBIQUITIN CARBOXYL-TERMINAL HYDROLASE MUG105"/>
    <property type="match status" value="1"/>
</dbReference>
<evidence type="ECO:0000256" key="2">
    <source>
        <dbReference type="ARBA" id="ARBA00022801"/>
    </source>
</evidence>
<dbReference type="PROSITE" id="PS00028">
    <property type="entry name" value="ZINC_FINGER_C2H2_1"/>
    <property type="match status" value="2"/>
</dbReference>
<accession>A0A7I8VXX5</accession>